<name>A0A9P4MF94_9PEZI</name>
<protein>
    <submittedName>
        <fullName evidence="7">FAD-binding domain-containing protein</fullName>
    </submittedName>
</protein>
<dbReference type="Gene3D" id="3.30.43.10">
    <property type="entry name" value="Uridine Diphospho-n-acetylenolpyruvylglucosamine Reductase, domain 2"/>
    <property type="match status" value="1"/>
</dbReference>
<dbReference type="EMBL" id="ML996088">
    <property type="protein sequence ID" value="KAF2150943.1"/>
    <property type="molecule type" value="Genomic_DNA"/>
</dbReference>
<keyword evidence="4" id="KW-0560">Oxidoreductase</keyword>
<reference evidence="7" key="1">
    <citation type="journal article" date="2020" name="Stud. Mycol.">
        <title>101 Dothideomycetes genomes: a test case for predicting lifestyles and emergence of pathogens.</title>
        <authorList>
            <person name="Haridas S."/>
            <person name="Albert R."/>
            <person name="Binder M."/>
            <person name="Bloem J."/>
            <person name="Labutti K."/>
            <person name="Salamov A."/>
            <person name="Andreopoulos B."/>
            <person name="Baker S."/>
            <person name="Barry K."/>
            <person name="Bills G."/>
            <person name="Bluhm B."/>
            <person name="Cannon C."/>
            <person name="Castanera R."/>
            <person name="Culley D."/>
            <person name="Daum C."/>
            <person name="Ezra D."/>
            <person name="Gonzalez J."/>
            <person name="Henrissat B."/>
            <person name="Kuo A."/>
            <person name="Liang C."/>
            <person name="Lipzen A."/>
            <person name="Lutzoni F."/>
            <person name="Magnuson J."/>
            <person name="Mondo S."/>
            <person name="Nolan M."/>
            <person name="Ohm R."/>
            <person name="Pangilinan J."/>
            <person name="Park H.-J."/>
            <person name="Ramirez L."/>
            <person name="Alfaro M."/>
            <person name="Sun H."/>
            <person name="Tritt A."/>
            <person name="Yoshinaga Y."/>
            <person name="Zwiers L.-H."/>
            <person name="Turgeon B."/>
            <person name="Goodwin S."/>
            <person name="Spatafora J."/>
            <person name="Crous P."/>
            <person name="Grigoriev I."/>
        </authorList>
    </citation>
    <scope>NUCLEOTIDE SEQUENCE</scope>
    <source>
        <strain evidence="7">CBS 260.36</strain>
    </source>
</reference>
<evidence type="ECO:0000256" key="5">
    <source>
        <dbReference type="SAM" id="SignalP"/>
    </source>
</evidence>
<keyword evidence="5" id="KW-0732">Signal</keyword>
<evidence type="ECO:0000259" key="6">
    <source>
        <dbReference type="PROSITE" id="PS51387"/>
    </source>
</evidence>
<dbReference type="OrthoDB" id="2151789at2759"/>
<evidence type="ECO:0000256" key="3">
    <source>
        <dbReference type="ARBA" id="ARBA00022827"/>
    </source>
</evidence>
<sequence>MLFRTASLVLSLTATALAQPFVESPDFDPVQALSEKGIDVSSLRLNLTPRSGESGCAVACESLTLIYGHDDVLSPASPQYANFSASYWSSIPSAARPACVFTPSNAPAVSILVLLSRITSCPFAVKSGGHAAFAGASSITGGITVSLDRLNEITLSEDHSIASVGPGNRWGTVYAALDTHNLTVIGGRAADVGVGGLTLGGGISFLSNIYGWACDNVAQYEVVTACGDILTATPTEHQDLYWALRGGGNNFGVVTRFDLYTHPLPNGTVWGGQRLYGEQAFPALINALTDITDNASSDLTIDQIVTFGVTNGTRIAAVELFSLDPSRSTAPQLANFNAITPFTSSTNSRPYADLIASVTSPAGKRDFFSTLSYTNDAAMNAFAKDTFLSLAASWPKTELLTLTLHAITVPQLQHMSARGGNALGLDPDHGAVMILLLQPIWDDVADDEAMYAAGSKVLEAIKAEAVRRGLYRGWAYMNYASRFQDVIRGYGEENKKRLGEVAGRYDPAGVWRRLVPGGFKLDGPPVGGTGNFNL</sequence>
<gene>
    <name evidence="7" type="ORF">K461DRAFT_269259</name>
</gene>
<dbReference type="InterPro" id="IPR016166">
    <property type="entry name" value="FAD-bd_PCMH"/>
</dbReference>
<evidence type="ECO:0000256" key="4">
    <source>
        <dbReference type="ARBA" id="ARBA00023002"/>
    </source>
</evidence>
<accession>A0A9P4MF94</accession>
<dbReference type="InterPro" id="IPR006094">
    <property type="entry name" value="Oxid_FAD_bind_N"/>
</dbReference>
<dbReference type="InterPro" id="IPR016167">
    <property type="entry name" value="FAD-bd_PCMH_sub1"/>
</dbReference>
<comment type="caution">
    <text evidence="7">The sequence shown here is derived from an EMBL/GenBank/DDBJ whole genome shotgun (WGS) entry which is preliminary data.</text>
</comment>
<evidence type="ECO:0000256" key="1">
    <source>
        <dbReference type="ARBA" id="ARBA00005466"/>
    </source>
</evidence>
<organism evidence="7 8">
    <name type="scientific">Myriangium duriaei CBS 260.36</name>
    <dbReference type="NCBI Taxonomy" id="1168546"/>
    <lineage>
        <taxon>Eukaryota</taxon>
        <taxon>Fungi</taxon>
        <taxon>Dikarya</taxon>
        <taxon>Ascomycota</taxon>
        <taxon>Pezizomycotina</taxon>
        <taxon>Dothideomycetes</taxon>
        <taxon>Dothideomycetidae</taxon>
        <taxon>Myriangiales</taxon>
        <taxon>Myriangiaceae</taxon>
        <taxon>Myriangium</taxon>
    </lineage>
</organism>
<feature type="chain" id="PRO_5040376425" evidence="5">
    <location>
        <begin position="19"/>
        <end position="534"/>
    </location>
</feature>
<comment type="similarity">
    <text evidence="1">Belongs to the oxygen-dependent FAD-linked oxidoreductase family.</text>
</comment>
<dbReference type="Pfam" id="PF01565">
    <property type="entry name" value="FAD_binding_4"/>
    <property type="match status" value="1"/>
</dbReference>
<dbReference type="GO" id="GO:0071949">
    <property type="term" value="F:FAD binding"/>
    <property type="evidence" value="ECO:0007669"/>
    <property type="project" value="InterPro"/>
</dbReference>
<dbReference type="Gene3D" id="3.30.465.10">
    <property type="match status" value="1"/>
</dbReference>
<dbReference type="AlphaFoldDB" id="A0A9P4MF94"/>
<dbReference type="SUPFAM" id="SSF56176">
    <property type="entry name" value="FAD-binding/transporter-associated domain-like"/>
    <property type="match status" value="1"/>
</dbReference>
<dbReference type="Proteomes" id="UP000799439">
    <property type="component" value="Unassembled WGS sequence"/>
</dbReference>
<dbReference type="GO" id="GO:0016491">
    <property type="term" value="F:oxidoreductase activity"/>
    <property type="evidence" value="ECO:0007669"/>
    <property type="project" value="UniProtKB-KW"/>
</dbReference>
<dbReference type="PROSITE" id="PS51387">
    <property type="entry name" value="FAD_PCMH"/>
    <property type="match status" value="1"/>
</dbReference>
<dbReference type="InterPro" id="IPR050416">
    <property type="entry name" value="FAD-linked_Oxidoreductase"/>
</dbReference>
<keyword evidence="8" id="KW-1185">Reference proteome</keyword>
<keyword evidence="2" id="KW-0285">Flavoprotein</keyword>
<proteinExistence type="inferred from homology"/>
<dbReference type="PANTHER" id="PTHR42973:SF34">
    <property type="entry name" value="FAD BINDING DOMAIN PROTEIN (AFU_ORTHOLOGUE AFUA_3G02770)"/>
    <property type="match status" value="1"/>
</dbReference>
<evidence type="ECO:0000313" key="7">
    <source>
        <dbReference type="EMBL" id="KAF2150943.1"/>
    </source>
</evidence>
<feature type="signal peptide" evidence="5">
    <location>
        <begin position="1"/>
        <end position="18"/>
    </location>
</feature>
<feature type="domain" description="FAD-binding PCMH-type" evidence="6">
    <location>
        <begin position="93"/>
        <end position="264"/>
    </location>
</feature>
<evidence type="ECO:0000256" key="2">
    <source>
        <dbReference type="ARBA" id="ARBA00022630"/>
    </source>
</evidence>
<dbReference type="InterPro" id="IPR036318">
    <property type="entry name" value="FAD-bd_PCMH-like_sf"/>
</dbReference>
<dbReference type="PANTHER" id="PTHR42973">
    <property type="entry name" value="BINDING OXIDOREDUCTASE, PUTATIVE (AFU_ORTHOLOGUE AFUA_1G17690)-RELATED"/>
    <property type="match status" value="1"/>
</dbReference>
<dbReference type="Gene3D" id="3.40.462.20">
    <property type="match status" value="1"/>
</dbReference>
<keyword evidence="3" id="KW-0274">FAD</keyword>
<dbReference type="InterPro" id="IPR016169">
    <property type="entry name" value="FAD-bd_PCMH_sub2"/>
</dbReference>
<evidence type="ECO:0000313" key="8">
    <source>
        <dbReference type="Proteomes" id="UP000799439"/>
    </source>
</evidence>